<reference evidence="1" key="2">
    <citation type="submission" date="2004-02" db="EMBL/GenBank/DDBJ databases">
        <authorList>
            <consortium name="Genoscope"/>
            <consortium name="Whitehead Institute Centre for Genome Research"/>
        </authorList>
    </citation>
    <scope>NUCLEOTIDE SEQUENCE</scope>
</reference>
<accession>Q4RIL5</accession>
<dbReference type="KEGG" id="tng:GSTEN00033834G001"/>
<organism evidence="1">
    <name type="scientific">Tetraodon nigroviridis</name>
    <name type="common">Spotted green pufferfish</name>
    <name type="synonym">Chelonodon nigroviridis</name>
    <dbReference type="NCBI Taxonomy" id="99883"/>
    <lineage>
        <taxon>Eukaryota</taxon>
        <taxon>Metazoa</taxon>
        <taxon>Chordata</taxon>
        <taxon>Craniata</taxon>
        <taxon>Vertebrata</taxon>
        <taxon>Euteleostomi</taxon>
        <taxon>Actinopterygii</taxon>
        <taxon>Neopterygii</taxon>
        <taxon>Teleostei</taxon>
        <taxon>Neoteleostei</taxon>
        <taxon>Acanthomorphata</taxon>
        <taxon>Eupercaria</taxon>
        <taxon>Tetraodontiformes</taxon>
        <taxon>Tetradontoidea</taxon>
        <taxon>Tetraodontidae</taxon>
        <taxon>Tetraodon</taxon>
    </lineage>
</organism>
<proteinExistence type="predicted"/>
<dbReference type="EMBL" id="CAAE01015043">
    <property type="protein sequence ID" value="CAG11767.1"/>
    <property type="molecule type" value="Genomic_DNA"/>
</dbReference>
<comment type="caution">
    <text evidence="1">The sequence shown here is derived from an EMBL/GenBank/DDBJ whole genome shotgun (WGS) entry which is preliminary data.</text>
</comment>
<protein>
    <submittedName>
        <fullName evidence="1">(spotted green pufferfish) hypothetical protein</fullName>
    </submittedName>
</protein>
<gene>
    <name evidence="1" type="ORF">GSTENG00033834001</name>
</gene>
<dbReference type="AlphaFoldDB" id="Q4RIL5"/>
<evidence type="ECO:0000313" key="1">
    <source>
        <dbReference type="EMBL" id="CAG11767.1"/>
    </source>
</evidence>
<name>Q4RIL5_TETNG</name>
<sequence>MEVCGCSEVSLKNVQVRSKMGLFIYLSCPVS</sequence>
<reference evidence="1" key="1">
    <citation type="journal article" date="2004" name="Nature">
        <title>Genome duplication in the teleost fish Tetraodon nigroviridis reveals the early vertebrate proto-karyotype.</title>
        <authorList>
            <person name="Jaillon O."/>
            <person name="Aury J.-M."/>
            <person name="Brunet F."/>
            <person name="Petit J.-L."/>
            <person name="Stange-Thomann N."/>
            <person name="Mauceli E."/>
            <person name="Bouneau L."/>
            <person name="Fischer C."/>
            <person name="Ozouf-Costaz C."/>
            <person name="Bernot A."/>
            <person name="Nicaud S."/>
            <person name="Jaffe D."/>
            <person name="Fisher S."/>
            <person name="Lutfalla G."/>
            <person name="Dossat C."/>
            <person name="Segurens B."/>
            <person name="Dasilva C."/>
            <person name="Salanoubat M."/>
            <person name="Levy M."/>
            <person name="Boudet N."/>
            <person name="Castellano S."/>
            <person name="Anthouard V."/>
            <person name="Jubin C."/>
            <person name="Castelli V."/>
            <person name="Katinka M."/>
            <person name="Vacherie B."/>
            <person name="Biemont C."/>
            <person name="Skalli Z."/>
            <person name="Cattolico L."/>
            <person name="Poulain J."/>
            <person name="De Berardinis V."/>
            <person name="Cruaud C."/>
            <person name="Duprat S."/>
            <person name="Brottier P."/>
            <person name="Coutanceau J.-P."/>
            <person name="Gouzy J."/>
            <person name="Parra G."/>
            <person name="Lardier G."/>
            <person name="Chapple C."/>
            <person name="McKernan K.J."/>
            <person name="McEwan P."/>
            <person name="Bosak S."/>
            <person name="Kellis M."/>
            <person name="Volff J.-N."/>
            <person name="Guigo R."/>
            <person name="Zody M.C."/>
            <person name="Mesirov J."/>
            <person name="Lindblad-Toh K."/>
            <person name="Birren B."/>
            <person name="Nusbaum C."/>
            <person name="Kahn D."/>
            <person name="Robinson-Rechavi M."/>
            <person name="Laudet V."/>
            <person name="Schachter V."/>
            <person name="Quetier F."/>
            <person name="Saurin W."/>
            <person name="Scarpelli C."/>
            <person name="Wincker P."/>
            <person name="Lander E.S."/>
            <person name="Weissenbach J."/>
            <person name="Roest Crollius H."/>
        </authorList>
    </citation>
    <scope>NUCLEOTIDE SEQUENCE [LARGE SCALE GENOMIC DNA]</scope>
</reference>